<dbReference type="FunFam" id="3.40.50.720:FF:000100">
    <property type="entry name" value="Glutamate dehydrogenase 1, mitochondrial"/>
    <property type="match status" value="1"/>
</dbReference>
<dbReference type="PANTHER" id="PTHR11606">
    <property type="entry name" value="GLUTAMATE DEHYDROGENASE"/>
    <property type="match status" value="1"/>
</dbReference>
<dbReference type="SUPFAM" id="SSF53223">
    <property type="entry name" value="Aminoacid dehydrogenase-like, N-terminal domain"/>
    <property type="match status" value="1"/>
</dbReference>
<dbReference type="InterPro" id="IPR036291">
    <property type="entry name" value="NAD(P)-bd_dom_sf"/>
</dbReference>
<feature type="site" description="Important for catalysis" evidence="6">
    <location>
        <position position="147"/>
    </location>
</feature>
<dbReference type="PRINTS" id="PR00082">
    <property type="entry name" value="GLFDHDRGNASE"/>
</dbReference>
<feature type="binding site" evidence="5">
    <location>
        <position position="93"/>
    </location>
    <ligand>
        <name>substrate</name>
    </ligand>
</feature>
<dbReference type="RefSeq" id="WP_148898569.1">
    <property type="nucleotide sequence ID" value="NZ_VNHY01000002.1"/>
</dbReference>
<evidence type="ECO:0000256" key="3">
    <source>
        <dbReference type="PIRNR" id="PIRNR000185"/>
    </source>
</evidence>
<dbReference type="InterPro" id="IPR033922">
    <property type="entry name" value="NAD_bind_Glu_DH"/>
</dbReference>
<dbReference type="GO" id="GO:0000166">
    <property type="term" value="F:nucleotide binding"/>
    <property type="evidence" value="ECO:0007669"/>
    <property type="project" value="UniProtKB-KW"/>
</dbReference>
<evidence type="ECO:0000256" key="6">
    <source>
        <dbReference type="PIRSR" id="PIRSR000185-3"/>
    </source>
</evidence>
<evidence type="ECO:0000256" key="1">
    <source>
        <dbReference type="ARBA" id="ARBA00006382"/>
    </source>
</evidence>
<feature type="binding site" evidence="5">
    <location>
        <position position="231"/>
    </location>
    <ligand>
        <name>NAD(+)</name>
        <dbReference type="ChEBI" id="CHEBI:57540"/>
    </ligand>
</feature>
<comment type="similarity">
    <text evidence="1 3 7">Belongs to the Glu/Leu/Phe/Val dehydrogenases family.</text>
</comment>
<evidence type="ECO:0000256" key="5">
    <source>
        <dbReference type="PIRSR" id="PIRSR000185-2"/>
    </source>
</evidence>
<dbReference type="SUPFAM" id="SSF51735">
    <property type="entry name" value="NAD(P)-binding Rossmann-fold domains"/>
    <property type="match status" value="1"/>
</dbReference>
<comment type="caution">
    <text evidence="9">The sequence shown here is derived from an EMBL/GenBank/DDBJ whole genome shotgun (WGS) entry which is preliminary data.</text>
</comment>
<feature type="binding site" evidence="5">
    <location>
        <position position="360"/>
    </location>
    <ligand>
        <name>substrate</name>
    </ligand>
</feature>
<protein>
    <recommendedName>
        <fullName evidence="3">Glutamate dehydrogenase</fullName>
    </recommendedName>
</protein>
<dbReference type="InterPro" id="IPR014362">
    <property type="entry name" value="Glu_DH"/>
</dbReference>
<dbReference type="Gene3D" id="3.40.50.10860">
    <property type="entry name" value="Leucine Dehydrogenase, chain A, domain 1"/>
    <property type="match status" value="1"/>
</dbReference>
<dbReference type="OrthoDB" id="9803297at2"/>
<dbReference type="InterPro" id="IPR006097">
    <property type="entry name" value="Glu/Leu/Phe/Val/Trp_DH_dimer"/>
</dbReference>
<evidence type="ECO:0000259" key="8">
    <source>
        <dbReference type="SMART" id="SM00839"/>
    </source>
</evidence>
<reference evidence="9 10" key="1">
    <citation type="submission" date="2019-07" db="EMBL/GenBank/DDBJ databases">
        <title>Genomic Encyclopedia of Archaeal and Bacterial Type Strains, Phase II (KMG-II): from individual species to whole genera.</title>
        <authorList>
            <person name="Goeker M."/>
        </authorList>
    </citation>
    <scope>NUCLEOTIDE SEQUENCE [LARGE SCALE GENOMIC DNA]</scope>
    <source>
        <strain evidence="9 10">DSM 21935</strain>
    </source>
</reference>
<feature type="active site" description="Proton donor" evidence="4">
    <location>
        <position position="105"/>
    </location>
</feature>
<feature type="binding site" evidence="5">
    <location>
        <position position="69"/>
    </location>
    <ligand>
        <name>substrate</name>
    </ligand>
</feature>
<name>A0A5D3YKM5_9BACT</name>
<dbReference type="PIRSF" id="PIRSF000185">
    <property type="entry name" value="Glu_DH"/>
    <property type="match status" value="1"/>
</dbReference>
<dbReference type="CDD" id="cd01076">
    <property type="entry name" value="NAD_bind_1_Glu_DH"/>
    <property type="match status" value="1"/>
</dbReference>
<evidence type="ECO:0000313" key="9">
    <source>
        <dbReference type="EMBL" id="TYP93506.1"/>
    </source>
</evidence>
<keyword evidence="10" id="KW-1185">Reference proteome</keyword>
<keyword evidence="5" id="KW-0520">NAD</keyword>
<dbReference type="EMBL" id="VNHY01000002">
    <property type="protein sequence ID" value="TYP93506.1"/>
    <property type="molecule type" value="Genomic_DNA"/>
</dbReference>
<dbReference type="PANTHER" id="PTHR11606:SF13">
    <property type="entry name" value="GLUTAMATE DEHYDROGENASE 1, MITOCHONDRIAL"/>
    <property type="match status" value="1"/>
</dbReference>
<evidence type="ECO:0000256" key="4">
    <source>
        <dbReference type="PIRSR" id="PIRSR000185-1"/>
    </source>
</evidence>
<dbReference type="SMART" id="SM00839">
    <property type="entry name" value="ELFV_dehydrog"/>
    <property type="match status" value="1"/>
</dbReference>
<dbReference type="Pfam" id="PF00208">
    <property type="entry name" value="ELFV_dehydrog"/>
    <property type="match status" value="1"/>
</dbReference>
<feature type="binding site" evidence="5">
    <location>
        <position position="192"/>
    </location>
    <ligand>
        <name>NAD(+)</name>
        <dbReference type="ChEBI" id="CHEBI:57540"/>
    </ligand>
</feature>
<proteinExistence type="inferred from homology"/>
<gene>
    <name evidence="9" type="ORF">LX73_1210</name>
</gene>
<evidence type="ECO:0000313" key="10">
    <source>
        <dbReference type="Proteomes" id="UP000324595"/>
    </source>
</evidence>
<organism evidence="9 10">
    <name type="scientific">Fodinibius salinus</name>
    <dbReference type="NCBI Taxonomy" id="860790"/>
    <lineage>
        <taxon>Bacteria</taxon>
        <taxon>Pseudomonadati</taxon>
        <taxon>Balneolota</taxon>
        <taxon>Balneolia</taxon>
        <taxon>Balneolales</taxon>
        <taxon>Balneolaceae</taxon>
        <taxon>Fodinibius</taxon>
    </lineage>
</organism>
<feature type="domain" description="Glutamate/phenylalanine/leucine/valine/L-tryptophan dehydrogenase C-terminal" evidence="8">
    <location>
        <begin position="185"/>
        <end position="464"/>
    </location>
</feature>
<dbReference type="GO" id="GO:0004352">
    <property type="term" value="F:glutamate dehydrogenase (NAD+) activity"/>
    <property type="evidence" value="ECO:0007669"/>
    <property type="project" value="TreeGrafter"/>
</dbReference>
<dbReference type="Pfam" id="PF02812">
    <property type="entry name" value="ELFV_dehydrog_N"/>
    <property type="match status" value="1"/>
</dbReference>
<evidence type="ECO:0000256" key="2">
    <source>
        <dbReference type="ARBA" id="ARBA00023002"/>
    </source>
</evidence>
<dbReference type="AlphaFoldDB" id="A0A5D3YKM5"/>
<dbReference type="Gene3D" id="3.40.50.720">
    <property type="entry name" value="NAD(P)-binding Rossmann-like Domain"/>
    <property type="match status" value="1"/>
</dbReference>
<dbReference type="InterPro" id="IPR006096">
    <property type="entry name" value="Glu/Leu/Phe/Val/Trp_DH_C"/>
</dbReference>
<dbReference type="InterPro" id="IPR006095">
    <property type="entry name" value="Glu/Leu/Phe/Val/Trp_DH"/>
</dbReference>
<accession>A0A5D3YKM5</accession>
<dbReference type="Proteomes" id="UP000324595">
    <property type="component" value="Unassembled WGS sequence"/>
</dbReference>
<dbReference type="InterPro" id="IPR046346">
    <property type="entry name" value="Aminoacid_DH-like_N_sf"/>
</dbReference>
<evidence type="ECO:0000256" key="7">
    <source>
        <dbReference type="RuleBase" id="RU004417"/>
    </source>
</evidence>
<sequence>MSDYKFFKQVNEAFDIAAQYSDYEQGLLDQIKVCNNVYHITFPLERDDGSIKVIHGYRVEHSHHKLPTKGGIRFSTAVNEDETMALAALMTYKCAVVDVPFGGAKGGIKIDKSEFSDDEIERITRRYTYELIKKDFLGPGSDVPAPDYGTGAREMGWVFDTYRQLVSDLNAEACVTGKPIPQGGVRGRTEATGRGVYFGVRESCRQTEDMKDLDLEPGLEGKTFVIQGLGNVGYHAAKYMTEGGAKMVGVAEVEGSIYDSDGIDLEDLINYREETGSIVGFGNTKELESNTAVLKEECDILIPAALENQLHEENAPDIQAKIIAEAANGPTTAKAHQILKEKGALIIPDNYLNAGGVTVSYFEWLKNLSHVRFGRMEKRFEENSYRKILNVIENTSDRSFTELEMNELAQGAGEYDLVDSGLEETMVNAYNELNELRKKHQIDLRTAAFLSAINKVGVIYEQMGIFP</sequence>
<dbReference type="GO" id="GO:0006538">
    <property type="term" value="P:L-glutamate catabolic process"/>
    <property type="evidence" value="ECO:0007669"/>
    <property type="project" value="TreeGrafter"/>
</dbReference>
<keyword evidence="2 3" id="KW-0560">Oxidoreductase</keyword>
<keyword evidence="5" id="KW-0547">Nucleotide-binding</keyword>